<proteinExistence type="predicted"/>
<evidence type="ECO:0000313" key="1">
    <source>
        <dbReference type="EMBL" id="AGQ20148.1"/>
    </source>
</evidence>
<organism evidence="1">
    <name type="scientific">Apophua simplicipes ichnovirus</name>
    <dbReference type="NCBI Taxonomy" id="1329648"/>
    <lineage>
        <taxon>Viruses</taxon>
        <taxon>Viruses incertae sedis</taxon>
        <taxon>Polydnaviriformidae</taxon>
        <taxon>Ichnoviriform</taxon>
    </lineage>
</organism>
<protein>
    <submittedName>
        <fullName evidence="1">AsIV-cont00035-ORF1</fullName>
    </submittedName>
</protein>
<name>S5DR47_9VIRU</name>
<accession>S5DR47</accession>
<dbReference type="EMBL" id="KC752241">
    <property type="protein sequence ID" value="AGQ20148.1"/>
    <property type="molecule type" value="Genomic_DNA"/>
</dbReference>
<reference evidence="1" key="1">
    <citation type="journal article" date="2013" name="J. Gen. Virol.">
        <title>Ultrastructural and genomic characterization of a second banchine polydnavirus confirms the existence of shared features within this ichnovirus lineage.</title>
        <authorList>
            <person name="Djoumad A."/>
            <person name="Stoltz D."/>
            <person name="Beliveau C."/>
            <person name="Boyle B."/>
            <person name="Kuhn L."/>
            <person name="Cusson M."/>
        </authorList>
    </citation>
    <scope>NUCLEOTIDE SEQUENCE</scope>
</reference>
<sequence>MKIHDPTPDELRKMDDFLHDIKDKTFQMLICIRDKNKVDHKKSLLRTQLKEKKLIIEQLQQLVRGWSYVPLCAACYLKYVTNCIFPVYAHNFFLSP</sequence>